<dbReference type="Gene3D" id="3.30.470.20">
    <property type="entry name" value="ATP-grasp fold, B domain"/>
    <property type="match status" value="1"/>
</dbReference>
<reference evidence="12 13" key="1">
    <citation type="submission" date="2024-10" db="EMBL/GenBank/DDBJ databases">
        <title>The Natural Products Discovery Center: Release of the First 8490 Sequenced Strains for Exploring Actinobacteria Biosynthetic Diversity.</title>
        <authorList>
            <person name="Kalkreuter E."/>
            <person name="Kautsar S.A."/>
            <person name="Yang D."/>
            <person name="Bader C.D."/>
            <person name="Teijaro C.N."/>
            <person name="Fluegel L."/>
            <person name="Davis C.M."/>
            <person name="Simpson J.R."/>
            <person name="Lauterbach L."/>
            <person name="Steele A.D."/>
            <person name="Gui C."/>
            <person name="Meng S."/>
            <person name="Li G."/>
            <person name="Viehrig K."/>
            <person name="Ye F."/>
            <person name="Su P."/>
            <person name="Kiefer A.F."/>
            <person name="Nichols A."/>
            <person name="Cepeda A.J."/>
            <person name="Yan W."/>
            <person name="Fan B."/>
            <person name="Jiang Y."/>
            <person name="Adhikari A."/>
            <person name="Zheng C.-J."/>
            <person name="Schuster L."/>
            <person name="Cowan T.M."/>
            <person name="Smanski M.J."/>
            <person name="Chevrette M.G."/>
            <person name="De Carvalho L.P.S."/>
            <person name="Shen B."/>
        </authorList>
    </citation>
    <scope>NUCLEOTIDE SEQUENCE [LARGE SCALE GENOMIC DNA]</scope>
    <source>
        <strain evidence="12 13">NPDC049639</strain>
    </source>
</reference>
<keyword evidence="9" id="KW-0961">Cell wall biogenesis/degradation</keyword>
<protein>
    <recommendedName>
        <fullName evidence="11">ATP-grasp domain-containing protein</fullName>
    </recommendedName>
</protein>
<sequence>MSTTAVIFGGPSPEHDISILTGLQCERVLTDAGQDVVPIYWGRTGGWHLVPNGGEAKDYVDGPPSGAKDVEPRLGAAAGFYAGGGLRGAKKIAVDAVLNCCHGGPGERGLLNGLLDLMGIPATGGPAGAAELGMDKLAFGTLLEAHGLPTLQRRAITPDTKDLPFGGPYIVKPRFGGSSIGIEVVEDLGTARDLVRAAPALRLGAVVEPFVKGAVDLNLGFRTWPHFSSSLLERPLRPEDGEIYDYKAKYLGGAGLVSAPREIPAKVDPAIEAEARELAETVATLTGIQGLCRVDFLVIDGVLHVNEINTIPGAMGLYLWPNEVSYAELLTGAVAEAVANKPVFDATGADGTALRVAGGIAGKLMR</sequence>
<keyword evidence="5 10" id="KW-0547">Nucleotide-binding</keyword>
<comment type="caution">
    <text evidence="12">The sequence shown here is derived from an EMBL/GenBank/DDBJ whole genome shotgun (WGS) entry which is preliminary data.</text>
</comment>
<evidence type="ECO:0000256" key="8">
    <source>
        <dbReference type="ARBA" id="ARBA00022984"/>
    </source>
</evidence>
<keyword evidence="6 10" id="KW-0067">ATP-binding</keyword>
<dbReference type="RefSeq" id="WP_398275998.1">
    <property type="nucleotide sequence ID" value="NZ_JBITLV010000001.1"/>
</dbReference>
<dbReference type="InterPro" id="IPR011095">
    <property type="entry name" value="Dala_Dala_lig_C"/>
</dbReference>
<feature type="domain" description="ATP-grasp" evidence="11">
    <location>
        <begin position="140"/>
        <end position="335"/>
    </location>
</feature>
<dbReference type="Gene3D" id="3.30.1490.20">
    <property type="entry name" value="ATP-grasp fold, A domain"/>
    <property type="match status" value="1"/>
</dbReference>
<dbReference type="SUPFAM" id="SSF56059">
    <property type="entry name" value="Glutathione synthetase ATP-binding domain-like"/>
    <property type="match status" value="1"/>
</dbReference>
<dbReference type="PANTHER" id="PTHR23132:SF23">
    <property type="entry name" value="D-ALANINE--D-ALANINE LIGASE B"/>
    <property type="match status" value="1"/>
</dbReference>
<evidence type="ECO:0000313" key="12">
    <source>
        <dbReference type="EMBL" id="MFI7586409.1"/>
    </source>
</evidence>
<proteinExistence type="inferred from homology"/>
<evidence type="ECO:0000256" key="10">
    <source>
        <dbReference type="PROSITE-ProRule" id="PRU00409"/>
    </source>
</evidence>
<evidence type="ECO:0000313" key="13">
    <source>
        <dbReference type="Proteomes" id="UP001612915"/>
    </source>
</evidence>
<dbReference type="SUPFAM" id="SSF52440">
    <property type="entry name" value="PreATP-grasp domain"/>
    <property type="match status" value="1"/>
</dbReference>
<dbReference type="InterPro" id="IPR016185">
    <property type="entry name" value="PreATP-grasp_dom_sf"/>
</dbReference>
<accession>A0ABW8AJ64</accession>
<dbReference type="EMBL" id="JBITLV010000001">
    <property type="protein sequence ID" value="MFI7586409.1"/>
    <property type="molecule type" value="Genomic_DNA"/>
</dbReference>
<dbReference type="Pfam" id="PF01820">
    <property type="entry name" value="Dala_Dala_lig_N"/>
    <property type="match status" value="1"/>
</dbReference>
<dbReference type="Gene3D" id="3.40.50.20">
    <property type="match status" value="1"/>
</dbReference>
<evidence type="ECO:0000256" key="3">
    <source>
        <dbReference type="ARBA" id="ARBA00022490"/>
    </source>
</evidence>
<evidence type="ECO:0000256" key="1">
    <source>
        <dbReference type="ARBA" id="ARBA00004496"/>
    </source>
</evidence>
<evidence type="ECO:0000256" key="5">
    <source>
        <dbReference type="ARBA" id="ARBA00022741"/>
    </source>
</evidence>
<evidence type="ECO:0000256" key="6">
    <source>
        <dbReference type="ARBA" id="ARBA00022840"/>
    </source>
</evidence>
<dbReference type="Proteomes" id="UP001612915">
    <property type="component" value="Unassembled WGS sequence"/>
</dbReference>
<evidence type="ECO:0000256" key="9">
    <source>
        <dbReference type="ARBA" id="ARBA00023316"/>
    </source>
</evidence>
<dbReference type="InterPro" id="IPR011761">
    <property type="entry name" value="ATP-grasp"/>
</dbReference>
<keyword evidence="4" id="KW-0436">Ligase</keyword>
<evidence type="ECO:0000256" key="7">
    <source>
        <dbReference type="ARBA" id="ARBA00022960"/>
    </source>
</evidence>
<dbReference type="PANTHER" id="PTHR23132">
    <property type="entry name" value="D-ALANINE--D-ALANINE LIGASE"/>
    <property type="match status" value="1"/>
</dbReference>
<gene>
    <name evidence="12" type="ORF">ACIB24_04980</name>
</gene>
<dbReference type="InterPro" id="IPR013815">
    <property type="entry name" value="ATP_grasp_subdomain_1"/>
</dbReference>
<comment type="subcellular location">
    <subcellularLocation>
        <location evidence="1">Cytoplasm</location>
    </subcellularLocation>
</comment>
<evidence type="ECO:0000256" key="4">
    <source>
        <dbReference type="ARBA" id="ARBA00022598"/>
    </source>
</evidence>
<keyword evidence="7" id="KW-0133">Cell shape</keyword>
<name>A0ABW8AJ64_9ACTN</name>
<evidence type="ECO:0000256" key="2">
    <source>
        <dbReference type="ARBA" id="ARBA00010871"/>
    </source>
</evidence>
<dbReference type="InterPro" id="IPR000291">
    <property type="entry name" value="D-Ala_lig_Van_CS"/>
</dbReference>
<organism evidence="12 13">
    <name type="scientific">Spongisporangium articulatum</name>
    <dbReference type="NCBI Taxonomy" id="3362603"/>
    <lineage>
        <taxon>Bacteria</taxon>
        <taxon>Bacillati</taxon>
        <taxon>Actinomycetota</taxon>
        <taxon>Actinomycetes</taxon>
        <taxon>Kineosporiales</taxon>
        <taxon>Kineosporiaceae</taxon>
        <taxon>Spongisporangium</taxon>
    </lineage>
</organism>
<dbReference type="Pfam" id="PF07478">
    <property type="entry name" value="Dala_Dala_lig_C"/>
    <property type="match status" value="1"/>
</dbReference>
<dbReference type="PROSITE" id="PS00844">
    <property type="entry name" value="DALA_DALA_LIGASE_2"/>
    <property type="match status" value="1"/>
</dbReference>
<evidence type="ECO:0000259" key="11">
    <source>
        <dbReference type="PROSITE" id="PS50975"/>
    </source>
</evidence>
<keyword evidence="8" id="KW-0573">Peptidoglycan synthesis</keyword>
<dbReference type="InterPro" id="IPR011127">
    <property type="entry name" value="Dala_Dala_lig_N"/>
</dbReference>
<keyword evidence="13" id="KW-1185">Reference proteome</keyword>
<keyword evidence="3" id="KW-0963">Cytoplasm</keyword>
<comment type="similarity">
    <text evidence="2">Belongs to the D-alanine--D-alanine ligase family.</text>
</comment>
<dbReference type="PROSITE" id="PS50975">
    <property type="entry name" value="ATP_GRASP"/>
    <property type="match status" value="1"/>
</dbReference>